<dbReference type="Gene3D" id="3.30.2010.10">
    <property type="entry name" value="Metalloproteases ('zincins'), catalytic domain"/>
    <property type="match status" value="1"/>
</dbReference>
<dbReference type="Gene3D" id="1.25.40.10">
    <property type="entry name" value="Tetratricopeptide repeat domain"/>
    <property type="match status" value="1"/>
</dbReference>
<keyword evidence="5 8" id="KW-0378">Hydrolase</keyword>
<dbReference type="GO" id="GO:0004222">
    <property type="term" value="F:metalloendopeptidase activity"/>
    <property type="evidence" value="ECO:0007669"/>
    <property type="project" value="InterPro"/>
</dbReference>
<evidence type="ECO:0000256" key="4">
    <source>
        <dbReference type="ARBA" id="ARBA00022764"/>
    </source>
</evidence>
<evidence type="ECO:0000256" key="6">
    <source>
        <dbReference type="ARBA" id="ARBA00022833"/>
    </source>
</evidence>
<dbReference type="AlphaFoldDB" id="A0AB39HE38"/>
<dbReference type="InterPro" id="IPR011990">
    <property type="entry name" value="TPR-like_helical_dom_sf"/>
</dbReference>
<keyword evidence="3 8" id="KW-0732">Signal</keyword>
<feature type="domain" description="Peptidase M48" evidence="9">
    <location>
        <begin position="69"/>
        <end position="255"/>
    </location>
</feature>
<evidence type="ECO:0000256" key="3">
    <source>
        <dbReference type="ARBA" id="ARBA00022729"/>
    </source>
</evidence>
<organism evidence="10">
    <name type="scientific">Vibrio sp. HB236076</name>
    <dbReference type="NCBI Taxonomy" id="3232307"/>
    <lineage>
        <taxon>Bacteria</taxon>
        <taxon>Pseudomonadati</taxon>
        <taxon>Pseudomonadota</taxon>
        <taxon>Gammaproteobacteria</taxon>
        <taxon>Vibrionales</taxon>
        <taxon>Vibrionaceae</taxon>
        <taxon>Vibrio</taxon>
    </lineage>
</organism>
<accession>A0AB39HE38</accession>
<comment type="cofactor">
    <cofactor evidence="8">
        <name>Zn(2+)</name>
        <dbReference type="ChEBI" id="CHEBI:29105"/>
    </cofactor>
    <text evidence="8">Binds 1 zinc ion per subunit.</text>
</comment>
<keyword evidence="4 8" id="KW-0574">Periplasm</keyword>
<dbReference type="CDD" id="cd07333">
    <property type="entry name" value="M48C_bepA_like"/>
    <property type="match status" value="1"/>
</dbReference>
<feature type="binding site" evidence="8">
    <location>
        <position position="198"/>
    </location>
    <ligand>
        <name>Zn(2+)</name>
        <dbReference type="ChEBI" id="CHEBI:29105"/>
        <note>catalytic</note>
    </ligand>
</feature>
<keyword evidence="6 8" id="KW-0862">Zinc</keyword>
<feature type="signal peptide" evidence="8">
    <location>
        <begin position="1"/>
        <end position="24"/>
    </location>
</feature>
<dbReference type="Pfam" id="PF01435">
    <property type="entry name" value="Peptidase_M48"/>
    <property type="match status" value="1"/>
</dbReference>
<feature type="binding site" evidence="8">
    <location>
        <position position="137"/>
    </location>
    <ligand>
        <name>Zn(2+)</name>
        <dbReference type="ChEBI" id="CHEBI:29105"/>
        <note>catalytic</note>
    </ligand>
</feature>
<dbReference type="Pfam" id="PF14559">
    <property type="entry name" value="TPR_19"/>
    <property type="match status" value="1"/>
</dbReference>
<evidence type="ECO:0000256" key="8">
    <source>
        <dbReference type="HAMAP-Rule" id="MF_00997"/>
    </source>
</evidence>
<comment type="similarity">
    <text evidence="8">Belongs to the peptidase M48 family. BepA subfamily.</text>
</comment>
<keyword evidence="1 8" id="KW-0645">Protease</keyword>
<evidence type="ECO:0000256" key="7">
    <source>
        <dbReference type="ARBA" id="ARBA00023049"/>
    </source>
</evidence>
<dbReference type="GO" id="GO:0051603">
    <property type="term" value="P:proteolysis involved in protein catabolic process"/>
    <property type="evidence" value="ECO:0007669"/>
    <property type="project" value="TreeGrafter"/>
</dbReference>
<dbReference type="PANTHER" id="PTHR22726">
    <property type="entry name" value="METALLOENDOPEPTIDASE OMA1"/>
    <property type="match status" value="1"/>
</dbReference>
<comment type="function">
    <text evidence="8">Functions as both a chaperone and a metalloprotease. Maintains the integrity of the outer membrane by promoting either the assembly or the elimination of outer membrane proteins, depending on their folding state.</text>
</comment>
<dbReference type="EMBL" id="CP162601">
    <property type="protein sequence ID" value="XDK26314.1"/>
    <property type="molecule type" value="Genomic_DNA"/>
</dbReference>
<protein>
    <recommendedName>
        <fullName evidence="8">Putative beta-barrel assembly-enhancing protease</fullName>
        <ecNumber evidence="8">3.4.-.-</ecNumber>
    </recommendedName>
</protein>
<evidence type="ECO:0000256" key="5">
    <source>
        <dbReference type="ARBA" id="ARBA00022801"/>
    </source>
</evidence>
<feature type="active site" description="Proton donor" evidence="8">
    <location>
        <position position="202"/>
    </location>
</feature>
<feature type="binding site" evidence="8">
    <location>
        <position position="133"/>
    </location>
    <ligand>
        <name>Zn(2+)</name>
        <dbReference type="ChEBI" id="CHEBI:29105"/>
        <note>catalytic</note>
    </ligand>
</feature>
<dbReference type="InterPro" id="IPR051156">
    <property type="entry name" value="Mito/Outer_Membr_Metalloprot"/>
</dbReference>
<dbReference type="RefSeq" id="WP_306101552.1">
    <property type="nucleotide sequence ID" value="NZ_CP162601.1"/>
</dbReference>
<dbReference type="PANTHER" id="PTHR22726:SF1">
    <property type="entry name" value="METALLOENDOPEPTIDASE OMA1, MITOCHONDRIAL"/>
    <property type="match status" value="1"/>
</dbReference>
<proteinExistence type="inferred from homology"/>
<keyword evidence="2 8" id="KW-0479">Metal-binding</keyword>
<evidence type="ECO:0000313" key="10">
    <source>
        <dbReference type="EMBL" id="XDK26314.1"/>
    </source>
</evidence>
<evidence type="ECO:0000256" key="1">
    <source>
        <dbReference type="ARBA" id="ARBA00022670"/>
    </source>
</evidence>
<dbReference type="SUPFAM" id="SSF48452">
    <property type="entry name" value="TPR-like"/>
    <property type="match status" value="1"/>
</dbReference>
<dbReference type="HAMAP" id="MF_00997">
    <property type="entry name" value="Protease_BepA"/>
    <property type="match status" value="1"/>
</dbReference>
<evidence type="ECO:0000259" key="9">
    <source>
        <dbReference type="Pfam" id="PF01435"/>
    </source>
</evidence>
<name>A0AB39HE38_9VIBR</name>
<keyword evidence="7 8" id="KW-0482">Metalloprotease</keyword>
<dbReference type="KEGG" id="vih:AB0763_04505"/>
<dbReference type="InterPro" id="IPR030873">
    <property type="entry name" value="Protease_BepA"/>
</dbReference>
<dbReference type="InterPro" id="IPR001915">
    <property type="entry name" value="Peptidase_M48"/>
</dbReference>
<dbReference type="EC" id="3.4.-.-" evidence="8"/>
<dbReference type="GO" id="GO:0042597">
    <property type="term" value="C:periplasmic space"/>
    <property type="evidence" value="ECO:0007669"/>
    <property type="project" value="UniProtKB-SubCell"/>
</dbReference>
<reference evidence="10" key="1">
    <citation type="submission" date="2024-07" db="EMBL/GenBank/DDBJ databases">
        <title>Genome Analysis of a Potential Novel Vibrio Species Secreting pH- and Thermo-stable Alginate Lyase and its Application in Producing Alginate Oligosaccharides.</title>
        <authorList>
            <person name="Huang H."/>
            <person name="Bao K."/>
        </authorList>
    </citation>
    <scope>NUCLEOTIDE SEQUENCE</scope>
    <source>
        <strain evidence="10">HB236076</strain>
    </source>
</reference>
<dbReference type="GO" id="GO:0008270">
    <property type="term" value="F:zinc ion binding"/>
    <property type="evidence" value="ECO:0007669"/>
    <property type="project" value="UniProtKB-UniRule"/>
</dbReference>
<evidence type="ECO:0000256" key="2">
    <source>
        <dbReference type="ARBA" id="ARBA00022723"/>
    </source>
</evidence>
<feature type="active site" evidence="8">
    <location>
        <position position="134"/>
    </location>
</feature>
<comment type="subcellular location">
    <subcellularLocation>
        <location evidence="8">Periplasm</location>
    </subcellularLocation>
</comment>
<gene>
    <name evidence="10" type="ORF">AB0763_04505</name>
</gene>
<sequence precursor="true">MVKRKRLGAYLSMLAITCSTLGYADNGLNLPDIGTTASSTLTIAQEEQYGDAYMRILRRHQPVINDPTLNQYINQLGHKLVANADDVKTPFRFILIQNREINAFAFFGGYVALHSGLFLHASTESELASVLAHEIAHITQRHLARSMEAQAQRTPATIAALAGSLLLAIAAPQAGVAALTATTAGNIQSQINYTRSNEEEADRFGIKTLAKAGYNPQAMPQFFGRLADEYRYTSTPPEMLLTHPLPQSRITDSRNRAQQYPSVSPQPSLNYTLARVRVVVRYAGLRSDAALDWLERHQANAPAQTKDAYQYGKALVYLDDNKLDQAQAILTKLYQQQSNNYFYLDALSDLWIAKHQPNKAIETLETALALTPKNPILTINYANALIEHQQASKAISVLQRYTHSQPGDTNGWYLLSKAYSLTGDRAQELAAQGELFALKARWDQAINNYTQASQLADIGSLQQARFDARVDQLSQQRQQFLQLEN</sequence>
<feature type="chain" id="PRO_5044031794" description="Putative beta-barrel assembly-enhancing protease" evidence="8">
    <location>
        <begin position="25"/>
        <end position="485"/>
    </location>
</feature>
<dbReference type="GO" id="GO:0016020">
    <property type="term" value="C:membrane"/>
    <property type="evidence" value="ECO:0007669"/>
    <property type="project" value="InterPro"/>
</dbReference>